<feature type="transmembrane region" description="Helical" evidence="1">
    <location>
        <begin position="104"/>
        <end position="126"/>
    </location>
</feature>
<keyword evidence="1" id="KW-0472">Membrane</keyword>
<proteinExistence type="predicted"/>
<keyword evidence="3" id="KW-1185">Reference proteome</keyword>
<dbReference type="PROSITE" id="PS51257">
    <property type="entry name" value="PROKAR_LIPOPROTEIN"/>
    <property type="match status" value="1"/>
</dbReference>
<name>A0ABU7JGB1_9GAMM</name>
<evidence type="ECO:0000256" key="1">
    <source>
        <dbReference type="SAM" id="Phobius"/>
    </source>
</evidence>
<keyword evidence="1" id="KW-1133">Transmembrane helix</keyword>
<feature type="transmembrane region" description="Helical" evidence="1">
    <location>
        <begin position="41"/>
        <end position="61"/>
    </location>
</feature>
<dbReference type="RefSeq" id="WP_330088018.1">
    <property type="nucleotide sequence ID" value="NZ_JAUGZK010000007.1"/>
</dbReference>
<dbReference type="EMBL" id="JAUGZK010000007">
    <property type="protein sequence ID" value="MEE2024690.1"/>
    <property type="molecule type" value="Genomic_DNA"/>
</dbReference>
<reference evidence="2 3" key="1">
    <citation type="submission" date="2023-06" db="EMBL/GenBank/DDBJ databases">
        <title>Alkalimonas sp., MEB004 an alkaliphilic bacterium isolated from Lonar Lake, India.</title>
        <authorList>
            <person name="Joshi A."/>
            <person name="Thite S."/>
        </authorList>
    </citation>
    <scope>NUCLEOTIDE SEQUENCE [LARGE SCALE GENOMIC DNA]</scope>
    <source>
        <strain evidence="2 3">MEB004</strain>
    </source>
</reference>
<dbReference type="Proteomes" id="UP001339167">
    <property type="component" value="Unassembled WGS sequence"/>
</dbReference>
<comment type="caution">
    <text evidence="2">The sequence shown here is derived from an EMBL/GenBank/DDBJ whole genome shotgun (WGS) entry which is preliminary data.</text>
</comment>
<protein>
    <recommendedName>
        <fullName evidence="4">VanZ-like domain-containing protein</fullName>
    </recommendedName>
</protein>
<evidence type="ECO:0008006" key="4">
    <source>
        <dbReference type="Google" id="ProtNLM"/>
    </source>
</evidence>
<organism evidence="2 3">
    <name type="scientific">Alkalimonas mucilaginosa</name>
    <dbReference type="NCBI Taxonomy" id="3057676"/>
    <lineage>
        <taxon>Bacteria</taxon>
        <taxon>Pseudomonadati</taxon>
        <taxon>Pseudomonadota</taxon>
        <taxon>Gammaproteobacteria</taxon>
        <taxon>Alkalimonas</taxon>
    </lineage>
</organism>
<evidence type="ECO:0000313" key="3">
    <source>
        <dbReference type="Proteomes" id="UP001339167"/>
    </source>
</evidence>
<evidence type="ECO:0000313" key="2">
    <source>
        <dbReference type="EMBL" id="MEE2024690.1"/>
    </source>
</evidence>
<feature type="transmembrane region" description="Helical" evidence="1">
    <location>
        <begin position="73"/>
        <end position="92"/>
    </location>
</feature>
<accession>A0ABU7JGB1</accession>
<sequence>MLFFLRACSALLLAGIACLVLLMYLPASNEAARGFIRALGGHAQMHVLVGALLPLCIALLLRLYRWSKSWQWLFWGSCLMLFALDESMQRFSVLRASQLADFGWSALGWGIGCAIWWLFTGLALLYRRRDTITH</sequence>
<keyword evidence="1" id="KW-0812">Transmembrane</keyword>
<gene>
    <name evidence="2" type="ORF">QWF21_10565</name>
</gene>